<keyword evidence="9" id="KW-1185">Reference proteome</keyword>
<dbReference type="OrthoDB" id="432728at2759"/>
<proteinExistence type="predicted"/>
<dbReference type="GO" id="GO:0004656">
    <property type="term" value="F:procollagen-proline 4-dioxygenase activity"/>
    <property type="evidence" value="ECO:0007669"/>
    <property type="project" value="TreeGrafter"/>
</dbReference>
<keyword evidence="2" id="KW-0479">Metal-binding</keyword>
<evidence type="ECO:0000256" key="3">
    <source>
        <dbReference type="ARBA" id="ARBA00022964"/>
    </source>
</evidence>
<dbReference type="GO" id="GO:0005506">
    <property type="term" value="F:iron ion binding"/>
    <property type="evidence" value="ECO:0007669"/>
    <property type="project" value="InterPro"/>
</dbReference>
<evidence type="ECO:0000313" key="8">
    <source>
        <dbReference type="EMBL" id="CAE7507126.1"/>
    </source>
</evidence>
<comment type="cofactor">
    <cofactor evidence="1">
        <name>L-ascorbate</name>
        <dbReference type="ChEBI" id="CHEBI:38290"/>
    </cofactor>
</comment>
<dbReference type="PANTHER" id="PTHR10869:SF246">
    <property type="entry name" value="TRANSMEMBRANE PROLYL 4-HYDROXYLASE"/>
    <property type="match status" value="1"/>
</dbReference>
<evidence type="ECO:0000256" key="1">
    <source>
        <dbReference type="ARBA" id="ARBA00001961"/>
    </source>
</evidence>
<keyword evidence="5" id="KW-0408">Iron</keyword>
<dbReference type="Gene3D" id="2.60.120.620">
    <property type="entry name" value="q2cbj1_9rhob like domain"/>
    <property type="match status" value="1"/>
</dbReference>
<reference evidence="8" key="1">
    <citation type="submission" date="2021-02" db="EMBL/GenBank/DDBJ databases">
        <authorList>
            <person name="Dougan E. K."/>
            <person name="Rhodes N."/>
            <person name="Thang M."/>
            <person name="Chan C."/>
        </authorList>
    </citation>
    <scope>NUCLEOTIDE SEQUENCE</scope>
</reference>
<comment type="caution">
    <text evidence="8">The sequence shown here is derived from an EMBL/GenBank/DDBJ whole genome shotgun (WGS) entry which is preliminary data.</text>
</comment>
<evidence type="ECO:0000256" key="4">
    <source>
        <dbReference type="ARBA" id="ARBA00023002"/>
    </source>
</evidence>
<dbReference type="AlphaFoldDB" id="A0A812SWX1"/>
<dbReference type="Pfam" id="PF13640">
    <property type="entry name" value="2OG-FeII_Oxy_3"/>
    <property type="match status" value="1"/>
</dbReference>
<keyword evidence="3" id="KW-0223">Dioxygenase</keyword>
<accession>A0A812SWX1</accession>
<feature type="region of interest" description="Disordered" evidence="6">
    <location>
        <begin position="1"/>
        <end position="22"/>
    </location>
</feature>
<organism evidence="8 9">
    <name type="scientific">Symbiodinium natans</name>
    <dbReference type="NCBI Taxonomy" id="878477"/>
    <lineage>
        <taxon>Eukaryota</taxon>
        <taxon>Sar</taxon>
        <taxon>Alveolata</taxon>
        <taxon>Dinophyceae</taxon>
        <taxon>Suessiales</taxon>
        <taxon>Symbiodiniaceae</taxon>
        <taxon>Symbiodinium</taxon>
    </lineage>
</organism>
<dbReference type="EMBL" id="CAJNDS010002515">
    <property type="protein sequence ID" value="CAE7507126.1"/>
    <property type="molecule type" value="Genomic_DNA"/>
</dbReference>
<name>A0A812SWX1_9DINO</name>
<evidence type="ECO:0000256" key="6">
    <source>
        <dbReference type="SAM" id="MobiDB-lite"/>
    </source>
</evidence>
<dbReference type="InterPro" id="IPR045054">
    <property type="entry name" value="P4HA-like"/>
</dbReference>
<feature type="domain" description="Fe2OG dioxygenase" evidence="7">
    <location>
        <begin position="225"/>
        <end position="334"/>
    </location>
</feature>
<gene>
    <name evidence="8" type="primary">P4HA1</name>
    <name evidence="8" type="ORF">SNAT2548_LOCUS28403</name>
</gene>
<evidence type="ECO:0000313" key="9">
    <source>
        <dbReference type="Proteomes" id="UP000604046"/>
    </source>
</evidence>
<sequence length="451" mass="49998">MWLAGRAQNHGTSTLNRPDTKPIWPIQRISSRGVRLQPHRLYGPHGGVPCMPSERRSSASRSFCLVGAFLALRMPSGVRSRSRRTSRRCLVLRHDKLAELPAPRRLQLHDACVSVRRLTEDGEPDVSLVQGLFQKAELEELVRICEARQGFQASLQRTSSGEFLRDRMRTSSSCPLLWPLFTPRERIQQLRMENEQMAEAVEVELAAVLSATNRCAQVIGVDEARVEPLQLIRYEPGQYYRPHMDTHEEPQRMSSYAGEQRSHTLLVFMTDIPEADGGGHLHFPKLGLRILPRAGDAVLWQNLDASGEPDPQMLHEGVAPNTCEKIAMNVWVAEKPFTLEAITAWCATHVVAFVSDGVDELAVAAGAARAGLVGKSPELLVLGLRSSQTLCRRVPLTIQKGDLLSRADDTVALCLAQMASAVLRRGALHGLQVVTDLPLRWTSSSQKSTGR</sequence>
<dbReference type="SMART" id="SM00702">
    <property type="entry name" value="P4Hc"/>
    <property type="match status" value="1"/>
</dbReference>
<dbReference type="InterPro" id="IPR044862">
    <property type="entry name" value="Pro_4_hyd_alph_FE2OG_OXY"/>
</dbReference>
<dbReference type="InterPro" id="IPR006620">
    <property type="entry name" value="Pro_4_hyd_alph"/>
</dbReference>
<dbReference type="InterPro" id="IPR005123">
    <property type="entry name" value="Oxoglu/Fe-dep_dioxygenase_dom"/>
</dbReference>
<evidence type="ECO:0000256" key="2">
    <source>
        <dbReference type="ARBA" id="ARBA00022723"/>
    </source>
</evidence>
<dbReference type="PROSITE" id="PS51471">
    <property type="entry name" value="FE2OG_OXY"/>
    <property type="match status" value="1"/>
</dbReference>
<dbReference type="PANTHER" id="PTHR10869">
    <property type="entry name" value="PROLYL 4-HYDROXYLASE ALPHA SUBUNIT"/>
    <property type="match status" value="1"/>
</dbReference>
<dbReference type="GO" id="GO:0005783">
    <property type="term" value="C:endoplasmic reticulum"/>
    <property type="evidence" value="ECO:0007669"/>
    <property type="project" value="TreeGrafter"/>
</dbReference>
<evidence type="ECO:0000256" key="5">
    <source>
        <dbReference type="ARBA" id="ARBA00023004"/>
    </source>
</evidence>
<keyword evidence="4" id="KW-0560">Oxidoreductase</keyword>
<protein>
    <submittedName>
        <fullName evidence="8">P4HA1 protein</fullName>
    </submittedName>
</protein>
<evidence type="ECO:0000259" key="7">
    <source>
        <dbReference type="PROSITE" id="PS51471"/>
    </source>
</evidence>
<dbReference type="Proteomes" id="UP000604046">
    <property type="component" value="Unassembled WGS sequence"/>
</dbReference>
<dbReference type="GO" id="GO:0031418">
    <property type="term" value="F:L-ascorbic acid binding"/>
    <property type="evidence" value="ECO:0007669"/>
    <property type="project" value="InterPro"/>
</dbReference>